<sequence length="295" mass="30752">MLRGVVTNPTVTDVPGRCHDARVDTVEVVGEAEAVTAERETVEPEIAAPAVPADQRVIPHVSEVEAELGAVDWQGLQGAFGPADAFPALVRAVVGPEGPERDEALDLLWQVVNHDGALYEASLPALRVLAAVVRDEGLAEEVRSGVALLLLTMGAAHLPGEPAEQVDLQLEVLLAAQELLPGLDAAFLGGPRTLQVALLAVQAVTGEATSFAGRAAIARLIASDDPLLAAIASLAFDLVSGAVPARGAVHRPGVLDEDIRELIEDYADLTDVTLAGMVVSETAFALVDRMLTAEE</sequence>
<dbReference type="Proteomes" id="UP000076447">
    <property type="component" value="Unassembled WGS sequence"/>
</dbReference>
<protein>
    <submittedName>
        <fullName evidence="1">Uncharacterized protein</fullName>
    </submittedName>
</protein>
<dbReference type="STRING" id="43678.OJAG_17480"/>
<dbReference type="Proteomes" id="UP000093412">
    <property type="component" value="Unassembled WGS sequence"/>
</dbReference>
<evidence type="ECO:0000313" key="2">
    <source>
        <dbReference type="EMBL" id="OCI31125.1"/>
    </source>
</evidence>
<name>A0A163RS66_9CELL</name>
<reference evidence="2 4" key="2">
    <citation type="submission" date="2016-06" db="EMBL/GenBank/DDBJ databases">
        <title>Genome sequence of Oerskovia enterophila DSM 43852.</title>
        <authorList>
            <person name="Poehlein A."/>
            <person name="Jag V."/>
            <person name="Bengelsdorf F.R."/>
            <person name="Daniel R."/>
            <person name="Duerre P."/>
        </authorList>
    </citation>
    <scope>NUCLEOTIDE SEQUENCE [LARGE SCALE GENOMIC DNA]</scope>
    <source>
        <strain evidence="2 4">DSM 43852</strain>
    </source>
</reference>
<dbReference type="PATRIC" id="fig|43678.3.peg.1828"/>
<dbReference type="AlphaFoldDB" id="A0A163RS66"/>
<dbReference type="EMBL" id="MAQA01000023">
    <property type="protein sequence ID" value="OCI31125.1"/>
    <property type="molecule type" value="Genomic_DNA"/>
</dbReference>
<accession>A0A163RS66</accession>
<dbReference type="EMBL" id="LRIE01000068">
    <property type="protein sequence ID" value="KZM35639.1"/>
    <property type="molecule type" value="Genomic_DNA"/>
</dbReference>
<evidence type="ECO:0000313" key="4">
    <source>
        <dbReference type="Proteomes" id="UP000093412"/>
    </source>
</evidence>
<gene>
    <name evidence="2" type="ORF">OERS_22010</name>
    <name evidence="1" type="ORF">OJAG_17480</name>
</gene>
<organism evidence="1 3">
    <name type="scientific">Oerskovia enterophila</name>
    <dbReference type="NCBI Taxonomy" id="43678"/>
    <lineage>
        <taxon>Bacteria</taxon>
        <taxon>Bacillati</taxon>
        <taxon>Actinomycetota</taxon>
        <taxon>Actinomycetes</taxon>
        <taxon>Micrococcales</taxon>
        <taxon>Cellulomonadaceae</taxon>
        <taxon>Oerskovia</taxon>
    </lineage>
</organism>
<keyword evidence="4" id="KW-1185">Reference proteome</keyword>
<reference evidence="1 3" key="1">
    <citation type="submission" date="2016-01" db="EMBL/GenBank/DDBJ databases">
        <title>Genome sequence of Oerskovia enterophila VJag, an agar and cellulose degrading bacterium.</title>
        <authorList>
            <person name="Poehlein A."/>
            <person name="Jag V."/>
            <person name="Bengelsdorf F."/>
            <person name="Duerre P."/>
            <person name="Daniel R."/>
        </authorList>
    </citation>
    <scope>NUCLEOTIDE SEQUENCE [LARGE SCALE GENOMIC DNA]</scope>
    <source>
        <strain evidence="1 3">VJag</strain>
    </source>
</reference>
<evidence type="ECO:0000313" key="3">
    <source>
        <dbReference type="Proteomes" id="UP000076447"/>
    </source>
</evidence>
<comment type="caution">
    <text evidence="1">The sequence shown here is derived from an EMBL/GenBank/DDBJ whole genome shotgun (WGS) entry which is preliminary data.</text>
</comment>
<proteinExistence type="predicted"/>
<evidence type="ECO:0000313" key="1">
    <source>
        <dbReference type="EMBL" id="KZM35639.1"/>
    </source>
</evidence>